<keyword evidence="4" id="KW-1185">Reference proteome</keyword>
<evidence type="ECO:0000313" key="3">
    <source>
        <dbReference type="EMBL" id="CAL4781441.1"/>
    </source>
</evidence>
<proteinExistence type="predicted"/>
<evidence type="ECO:0000313" key="2">
    <source>
        <dbReference type="EMBL" id="CAI3994129.1"/>
    </source>
</evidence>
<comment type="caution">
    <text evidence="2">The sequence shown here is derived from an EMBL/GenBank/DDBJ whole genome shotgun (WGS) entry which is preliminary data.</text>
</comment>
<keyword evidence="1" id="KW-0812">Transmembrane</keyword>
<accession>A0A9P1FYA4</accession>
<dbReference type="EMBL" id="CAMXCT010001913">
    <property type="protein sequence ID" value="CAI3994129.1"/>
    <property type="molecule type" value="Genomic_DNA"/>
</dbReference>
<name>A0A9P1FYA4_9DINO</name>
<dbReference type="AlphaFoldDB" id="A0A9P1FYA4"/>
<reference evidence="2" key="1">
    <citation type="submission" date="2022-10" db="EMBL/GenBank/DDBJ databases">
        <authorList>
            <person name="Chen Y."/>
            <person name="Dougan E. K."/>
            <person name="Chan C."/>
            <person name="Rhodes N."/>
            <person name="Thang M."/>
        </authorList>
    </citation>
    <scope>NUCLEOTIDE SEQUENCE</scope>
</reference>
<organism evidence="2">
    <name type="scientific">Cladocopium goreaui</name>
    <dbReference type="NCBI Taxonomy" id="2562237"/>
    <lineage>
        <taxon>Eukaryota</taxon>
        <taxon>Sar</taxon>
        <taxon>Alveolata</taxon>
        <taxon>Dinophyceae</taxon>
        <taxon>Suessiales</taxon>
        <taxon>Symbiodiniaceae</taxon>
        <taxon>Cladocopium</taxon>
    </lineage>
</organism>
<feature type="transmembrane region" description="Helical" evidence="1">
    <location>
        <begin position="27"/>
        <end position="47"/>
    </location>
</feature>
<reference evidence="3 4" key="2">
    <citation type="submission" date="2024-05" db="EMBL/GenBank/DDBJ databases">
        <authorList>
            <person name="Chen Y."/>
            <person name="Shah S."/>
            <person name="Dougan E. K."/>
            <person name="Thang M."/>
            <person name="Chan C."/>
        </authorList>
    </citation>
    <scope>NUCLEOTIDE SEQUENCE [LARGE SCALE GENOMIC DNA]</scope>
</reference>
<protein>
    <submittedName>
        <fullName evidence="2">Uncharacterized protein</fullName>
    </submittedName>
</protein>
<keyword evidence="1" id="KW-0472">Membrane</keyword>
<keyword evidence="1" id="KW-1133">Transmembrane helix</keyword>
<sequence>MIVRTAFKLALNFAAFNVCQGRAARHISFSALLLPYCFALGLLWLTLKENGRIEQLHPTVRKFERWKRPEISNLNNLYVHLGVPSDAKSSKIAFEPPWSQTHVSYIPKSGEAELVPGQMFIGS</sequence>
<dbReference type="EMBL" id="CAMXCT020001913">
    <property type="protein sequence ID" value="CAL1147504.1"/>
    <property type="molecule type" value="Genomic_DNA"/>
</dbReference>
<gene>
    <name evidence="2" type="ORF">C1SCF055_LOCUS20802</name>
</gene>
<dbReference type="Proteomes" id="UP001152797">
    <property type="component" value="Unassembled WGS sequence"/>
</dbReference>
<evidence type="ECO:0000313" key="4">
    <source>
        <dbReference type="Proteomes" id="UP001152797"/>
    </source>
</evidence>
<evidence type="ECO:0000256" key="1">
    <source>
        <dbReference type="SAM" id="Phobius"/>
    </source>
</evidence>
<dbReference type="EMBL" id="CAMXCT030001913">
    <property type="protein sequence ID" value="CAL4781441.1"/>
    <property type="molecule type" value="Genomic_DNA"/>
</dbReference>